<keyword evidence="5 10" id="KW-1133">Transmembrane helix</keyword>
<dbReference type="AlphaFoldDB" id="A0A397I9X7"/>
<feature type="transmembrane region" description="Helical" evidence="10">
    <location>
        <begin position="189"/>
        <end position="207"/>
    </location>
</feature>
<reference evidence="11 12" key="1">
    <citation type="submission" date="2018-08" db="EMBL/GenBank/DDBJ databases">
        <title>Genome and evolution of the arbuscular mycorrhizal fungus Diversispora epigaea (formerly Glomus versiforme) and its bacterial endosymbionts.</title>
        <authorList>
            <person name="Sun X."/>
            <person name="Fei Z."/>
            <person name="Harrison M."/>
        </authorList>
    </citation>
    <scope>NUCLEOTIDE SEQUENCE [LARGE SCALE GENOMIC DNA]</scope>
    <source>
        <strain evidence="11 12">IT104</strain>
    </source>
</reference>
<dbReference type="PANTHER" id="PTHR45758:SF3">
    <property type="entry name" value="MITOCHONDRIAL SUBSTRATE CARRIER FAMILY PROTEIN E"/>
    <property type="match status" value="1"/>
</dbReference>
<gene>
    <name evidence="11" type="ORF">Glove_251g39</name>
</gene>
<evidence type="ECO:0000256" key="10">
    <source>
        <dbReference type="SAM" id="Phobius"/>
    </source>
</evidence>
<evidence type="ECO:0000256" key="8">
    <source>
        <dbReference type="PROSITE-ProRule" id="PRU00282"/>
    </source>
</evidence>
<comment type="similarity">
    <text evidence="2 9">Belongs to the mitochondrial carrier (TC 2.A.29) family.</text>
</comment>
<dbReference type="InterPro" id="IPR018108">
    <property type="entry name" value="MCP_transmembrane"/>
</dbReference>
<evidence type="ECO:0000256" key="1">
    <source>
        <dbReference type="ARBA" id="ARBA00004225"/>
    </source>
</evidence>
<evidence type="ECO:0000313" key="11">
    <source>
        <dbReference type="EMBL" id="RHZ71852.1"/>
    </source>
</evidence>
<feature type="transmembrane region" description="Helical" evidence="10">
    <location>
        <begin position="289"/>
        <end position="307"/>
    </location>
</feature>
<evidence type="ECO:0000313" key="12">
    <source>
        <dbReference type="Proteomes" id="UP000266861"/>
    </source>
</evidence>
<evidence type="ECO:0000256" key="6">
    <source>
        <dbReference type="ARBA" id="ARBA00023128"/>
    </source>
</evidence>
<evidence type="ECO:0000256" key="3">
    <source>
        <dbReference type="ARBA" id="ARBA00022448"/>
    </source>
</evidence>
<dbReference type="SUPFAM" id="SSF103506">
    <property type="entry name" value="Mitochondrial carrier"/>
    <property type="match status" value="2"/>
</dbReference>
<comment type="caution">
    <text evidence="11">The sequence shown here is derived from an EMBL/GenBank/DDBJ whole genome shotgun (WGS) entry which is preliminary data.</text>
</comment>
<dbReference type="PROSITE" id="PS50920">
    <property type="entry name" value="SOLCAR"/>
    <property type="match status" value="2"/>
</dbReference>
<keyword evidence="4 8" id="KW-0812">Transmembrane</keyword>
<accession>A0A397I9X7</accession>
<dbReference type="STRING" id="1348612.A0A397I9X7"/>
<evidence type="ECO:0000256" key="9">
    <source>
        <dbReference type="RuleBase" id="RU000488"/>
    </source>
</evidence>
<feature type="transmembrane region" description="Helical" evidence="10">
    <location>
        <begin position="70"/>
        <end position="90"/>
    </location>
</feature>
<dbReference type="Gene3D" id="1.50.40.10">
    <property type="entry name" value="Mitochondrial carrier domain"/>
    <property type="match status" value="2"/>
</dbReference>
<keyword evidence="6" id="KW-0496">Mitochondrion</keyword>
<name>A0A397I9X7_9GLOM</name>
<dbReference type="Proteomes" id="UP000266861">
    <property type="component" value="Unassembled WGS sequence"/>
</dbReference>
<comment type="subcellular location">
    <subcellularLocation>
        <location evidence="1">Mitochondrion membrane</location>
        <topology evidence="1">Multi-pass membrane protein</topology>
    </subcellularLocation>
</comment>
<protein>
    <recommendedName>
        <fullName evidence="13">Mitochondrial carrier protein</fullName>
    </recommendedName>
</protein>
<dbReference type="Pfam" id="PF00153">
    <property type="entry name" value="Mito_carr"/>
    <property type="match status" value="4"/>
</dbReference>
<evidence type="ECO:0000256" key="7">
    <source>
        <dbReference type="ARBA" id="ARBA00023136"/>
    </source>
</evidence>
<feature type="repeat" description="Solcar" evidence="8">
    <location>
        <begin position="7"/>
        <end position="97"/>
    </location>
</feature>
<organism evidence="11 12">
    <name type="scientific">Diversispora epigaea</name>
    <dbReference type="NCBI Taxonomy" id="1348612"/>
    <lineage>
        <taxon>Eukaryota</taxon>
        <taxon>Fungi</taxon>
        <taxon>Fungi incertae sedis</taxon>
        <taxon>Mucoromycota</taxon>
        <taxon>Glomeromycotina</taxon>
        <taxon>Glomeromycetes</taxon>
        <taxon>Diversisporales</taxon>
        <taxon>Diversisporaceae</taxon>
        <taxon>Diversispora</taxon>
    </lineage>
</organism>
<keyword evidence="7 8" id="KW-0472">Membrane</keyword>
<keyword evidence="3 9" id="KW-0813">Transport</keyword>
<evidence type="ECO:0000256" key="4">
    <source>
        <dbReference type="ARBA" id="ARBA00022692"/>
    </source>
</evidence>
<dbReference type="EMBL" id="PQFF01000231">
    <property type="protein sequence ID" value="RHZ71852.1"/>
    <property type="molecule type" value="Genomic_DNA"/>
</dbReference>
<feature type="repeat" description="Solcar" evidence="8">
    <location>
        <begin position="107"/>
        <end position="213"/>
    </location>
</feature>
<keyword evidence="12" id="KW-1185">Reference proteome</keyword>
<proteinExistence type="inferred from homology"/>
<dbReference type="PANTHER" id="PTHR45758">
    <property type="entry name" value="MITOFERRIN-1-RELATED"/>
    <property type="match status" value="1"/>
</dbReference>
<sequence>MTKSGTSNIIDSTIAATVAGLCTHPLDAMRVRPQTTSSTFPISSGLPKSLIIKKSPIIQLNRTTPLKSNYSGISITAILGISALSSYLFIYDNSKYYISEKFGIRDDKMINHTISGALAEVVSGVFWTPMEVLKSKLQMGFINNENNIYINKVNINKMNWNNLMNKSHTINLIGSLFIMEGILGFFKGYLLSLAVFVPHTIIYFVVYEKCKKWGLKQKQINNININNNINNNYNNNNIDNNYNNYNYNSNDIDDNYNNNNNINNIDYNNKNNDDKNNDNYNDDLAFTSYILYSGFACAMAASISNILDVVKTRWQASLSHNKTGDINNLNLNSPKEIIKNMYYNEGGLKAFTKGMGARVMWMVPASVININNLNLNSPKEIIKNMYYNEGGLKAFTKGMGARVMWMVPASVISMTVFETLKNRRKKGNKE</sequence>
<dbReference type="InterPro" id="IPR023395">
    <property type="entry name" value="MCP_dom_sf"/>
</dbReference>
<evidence type="ECO:0008006" key="13">
    <source>
        <dbReference type="Google" id="ProtNLM"/>
    </source>
</evidence>
<evidence type="ECO:0000256" key="2">
    <source>
        <dbReference type="ARBA" id="ARBA00006375"/>
    </source>
</evidence>
<dbReference type="OrthoDB" id="250329at2759"/>
<evidence type="ECO:0000256" key="5">
    <source>
        <dbReference type="ARBA" id="ARBA00022989"/>
    </source>
</evidence>
<dbReference type="GO" id="GO:0031966">
    <property type="term" value="C:mitochondrial membrane"/>
    <property type="evidence" value="ECO:0007669"/>
    <property type="project" value="UniProtKB-SubCell"/>
</dbReference>
<feature type="transmembrane region" description="Helical" evidence="10">
    <location>
        <begin position="403"/>
        <end position="420"/>
    </location>
</feature>
<dbReference type="GO" id="GO:0005381">
    <property type="term" value="F:iron ion transmembrane transporter activity"/>
    <property type="evidence" value="ECO:0007669"/>
    <property type="project" value="UniProtKB-ARBA"/>
</dbReference>